<evidence type="ECO:0000259" key="1">
    <source>
        <dbReference type="PROSITE" id="PS51704"/>
    </source>
</evidence>
<dbReference type="PANTHER" id="PTHR46211:SF1">
    <property type="entry name" value="GLYCEROPHOSPHODIESTER PHOSPHODIESTERASE, CYTOPLASMIC"/>
    <property type="match status" value="1"/>
</dbReference>
<dbReference type="AlphaFoldDB" id="A0A934PLW0"/>
<gene>
    <name evidence="2" type="ORF">I5M07_12180</name>
</gene>
<dbReference type="SUPFAM" id="SSF51695">
    <property type="entry name" value="PLC-like phosphodiesterases"/>
    <property type="match status" value="1"/>
</dbReference>
<evidence type="ECO:0000313" key="2">
    <source>
        <dbReference type="EMBL" id="MBK0370587.1"/>
    </source>
</evidence>
<dbReference type="RefSeq" id="WP_200106721.1">
    <property type="nucleotide sequence ID" value="NZ_JAEHFV010000005.1"/>
</dbReference>
<protein>
    <submittedName>
        <fullName evidence="2">Glycerophosphodiester phosphodiesterase</fullName>
    </submittedName>
</protein>
<dbReference type="Proteomes" id="UP000609172">
    <property type="component" value="Unassembled WGS sequence"/>
</dbReference>
<organism evidence="2 3">
    <name type="scientific">Flavobacterium agrisoli</name>
    <dbReference type="NCBI Taxonomy" id="2793066"/>
    <lineage>
        <taxon>Bacteria</taxon>
        <taxon>Pseudomonadati</taxon>
        <taxon>Bacteroidota</taxon>
        <taxon>Flavobacteriia</taxon>
        <taxon>Flavobacteriales</taxon>
        <taxon>Flavobacteriaceae</taxon>
        <taxon>Flavobacterium</taxon>
    </lineage>
</organism>
<dbReference type="PANTHER" id="PTHR46211">
    <property type="entry name" value="GLYCEROPHOSPHORYL DIESTER PHOSPHODIESTERASE"/>
    <property type="match status" value="1"/>
</dbReference>
<dbReference type="PROSITE" id="PS51704">
    <property type="entry name" value="GP_PDE"/>
    <property type="match status" value="1"/>
</dbReference>
<dbReference type="Gene3D" id="3.20.20.190">
    <property type="entry name" value="Phosphatidylinositol (PI) phosphodiesterase"/>
    <property type="match status" value="1"/>
</dbReference>
<proteinExistence type="predicted"/>
<reference evidence="2" key="1">
    <citation type="submission" date="2020-12" db="EMBL/GenBank/DDBJ databases">
        <title>Bacterial novel species Flavobacterium sp. SE-1-e isolated from soil.</title>
        <authorList>
            <person name="Jung H.-Y."/>
        </authorList>
    </citation>
    <scope>NUCLEOTIDE SEQUENCE</scope>
    <source>
        <strain evidence="2">SE-1-e</strain>
    </source>
</reference>
<dbReference type="InterPro" id="IPR017946">
    <property type="entry name" value="PLC-like_Pdiesterase_TIM-brl"/>
</dbReference>
<feature type="domain" description="GP-PDE" evidence="1">
    <location>
        <begin position="1"/>
        <end position="225"/>
    </location>
</feature>
<dbReference type="EMBL" id="JAEHFV010000005">
    <property type="protein sequence ID" value="MBK0370587.1"/>
    <property type="molecule type" value="Genomic_DNA"/>
</dbReference>
<dbReference type="GO" id="GO:0008081">
    <property type="term" value="F:phosphoric diester hydrolase activity"/>
    <property type="evidence" value="ECO:0007669"/>
    <property type="project" value="InterPro"/>
</dbReference>
<dbReference type="GO" id="GO:0006629">
    <property type="term" value="P:lipid metabolic process"/>
    <property type="evidence" value="ECO:0007669"/>
    <property type="project" value="InterPro"/>
</dbReference>
<comment type="caution">
    <text evidence="2">The sequence shown here is derived from an EMBL/GenBank/DDBJ whole genome shotgun (WGS) entry which is preliminary data.</text>
</comment>
<name>A0A934PLW0_9FLAO</name>
<evidence type="ECO:0000313" key="3">
    <source>
        <dbReference type="Proteomes" id="UP000609172"/>
    </source>
</evidence>
<sequence>MLKIAHRGAKGYEPENTKAAFLKALDMQVDGIELDVQLTADGEVIVFHDDTLDRMTNGKGLVSAFKLAELYSFSIAEKHQIPTLQEVLDVVDTKCFLNIELKNTGSCSRVVALIEAAVLVKKWTYQHFIVSSFDWNALREISLLNPKIPIGVLTENNLDLALTFAETIQAKAIHPHYHLLDAENTKKIQDKGFLVFPWTVNETADIDRLKRYQVNGIITDYPDRI</sequence>
<keyword evidence="3" id="KW-1185">Reference proteome</keyword>
<accession>A0A934PLW0</accession>
<dbReference type="InterPro" id="IPR030395">
    <property type="entry name" value="GP_PDE_dom"/>
</dbReference>
<dbReference type="Pfam" id="PF03009">
    <property type="entry name" value="GDPD"/>
    <property type="match status" value="1"/>
</dbReference>